<proteinExistence type="predicted"/>
<keyword evidence="3" id="KW-1185">Reference proteome</keyword>
<evidence type="ECO:0000259" key="1">
    <source>
        <dbReference type="Pfam" id="PF12760"/>
    </source>
</evidence>
<name>A0ABW0KAR4_9BACL</name>
<comment type="caution">
    <text evidence="2">The sequence shown here is derived from an EMBL/GenBank/DDBJ whole genome shotgun (WGS) entry which is preliminary data.</text>
</comment>
<dbReference type="Proteomes" id="UP001596044">
    <property type="component" value="Unassembled WGS sequence"/>
</dbReference>
<dbReference type="Pfam" id="PF12760">
    <property type="entry name" value="Zn_ribbon_IS1595"/>
    <property type="match status" value="1"/>
</dbReference>
<organism evidence="2 3">
    <name type="scientific">Paenibacillus aestuarii</name>
    <dbReference type="NCBI Taxonomy" id="516965"/>
    <lineage>
        <taxon>Bacteria</taxon>
        <taxon>Bacillati</taxon>
        <taxon>Bacillota</taxon>
        <taxon>Bacilli</taxon>
        <taxon>Bacillales</taxon>
        <taxon>Paenibacillaceae</taxon>
        <taxon>Paenibacillus</taxon>
    </lineage>
</organism>
<sequence length="40" mass="4890">MDFRTEANCEKYLMKMRWSDGFCCPNCDNDTFYKIQTRNL</sequence>
<protein>
    <submittedName>
        <fullName evidence="2">Transposase</fullName>
    </submittedName>
</protein>
<feature type="domain" description="Transposase zinc-ribbon" evidence="1">
    <location>
        <begin position="5"/>
        <end position="39"/>
    </location>
</feature>
<evidence type="ECO:0000313" key="2">
    <source>
        <dbReference type="EMBL" id="MFC5450453.1"/>
    </source>
</evidence>
<reference evidence="3" key="1">
    <citation type="journal article" date="2019" name="Int. J. Syst. Evol. Microbiol.">
        <title>The Global Catalogue of Microorganisms (GCM) 10K type strain sequencing project: providing services to taxonomists for standard genome sequencing and annotation.</title>
        <authorList>
            <consortium name="The Broad Institute Genomics Platform"/>
            <consortium name="The Broad Institute Genome Sequencing Center for Infectious Disease"/>
            <person name="Wu L."/>
            <person name="Ma J."/>
        </authorList>
    </citation>
    <scope>NUCLEOTIDE SEQUENCE [LARGE SCALE GENOMIC DNA]</scope>
    <source>
        <strain evidence="3">KACC 11904</strain>
    </source>
</reference>
<dbReference type="RefSeq" id="WP_377525701.1">
    <property type="nucleotide sequence ID" value="NZ_JAQFVF010000088.1"/>
</dbReference>
<accession>A0ABW0KAR4</accession>
<dbReference type="EMBL" id="JBHSMJ010000026">
    <property type="protein sequence ID" value="MFC5450453.1"/>
    <property type="molecule type" value="Genomic_DNA"/>
</dbReference>
<dbReference type="InterPro" id="IPR024442">
    <property type="entry name" value="Transposase_Zn_ribbon"/>
</dbReference>
<gene>
    <name evidence="2" type="ORF">ACFPOG_19560</name>
</gene>
<evidence type="ECO:0000313" key="3">
    <source>
        <dbReference type="Proteomes" id="UP001596044"/>
    </source>
</evidence>